<protein>
    <submittedName>
        <fullName evidence="5">HAD-IA family hydrolase</fullName>
    </submittedName>
</protein>
<dbReference type="InterPro" id="IPR006439">
    <property type="entry name" value="HAD-SF_hydro_IA"/>
</dbReference>
<dbReference type="GO" id="GO:0016787">
    <property type="term" value="F:hydrolase activity"/>
    <property type="evidence" value="ECO:0007669"/>
    <property type="project" value="UniProtKB-KW"/>
</dbReference>
<dbReference type="PANTHER" id="PTHR43434:SF23">
    <property type="entry name" value="PHOSPHOGLYCOLATE PHOSPHATASE"/>
    <property type="match status" value="1"/>
</dbReference>
<sequence length="240" mass="26304">MTNFQPSSLVSSSSYQHLTNKVPIKGVLFDLDGTLADTAPDLVHALNLSLKDFGYPQQSIDSMRSAASHGSLALVNAAQPDLSIDETTIIQQRLLTYYHQINGDNTEIFDGLQAVLSLLDNKGIPYGVVTNKAARFARPLLDVLDLTQRMCTIISGDSTLYAKPHTAPMWLAAQQMNCASHTILYLGDAERDLIAAKNANMIGGVALWGYINHDDLPNTWPADHYFAAGTCLEKWLIEQL</sequence>
<dbReference type="InterPro" id="IPR023214">
    <property type="entry name" value="HAD_sf"/>
</dbReference>
<evidence type="ECO:0000256" key="2">
    <source>
        <dbReference type="ARBA" id="ARBA00022801"/>
    </source>
</evidence>
<keyword evidence="4" id="KW-0119">Carbohydrate metabolism</keyword>
<dbReference type="InterPro" id="IPR036412">
    <property type="entry name" value="HAD-like_sf"/>
</dbReference>
<evidence type="ECO:0000313" key="6">
    <source>
        <dbReference type="Proteomes" id="UP001203423"/>
    </source>
</evidence>
<dbReference type="InterPro" id="IPR023198">
    <property type="entry name" value="PGP-like_dom2"/>
</dbReference>
<dbReference type="SFLD" id="SFLDS00003">
    <property type="entry name" value="Haloacid_Dehalogenase"/>
    <property type="match status" value="1"/>
</dbReference>
<dbReference type="Proteomes" id="UP001203423">
    <property type="component" value="Unassembled WGS sequence"/>
</dbReference>
<dbReference type="SFLD" id="SFLDG01129">
    <property type="entry name" value="C1.5:_HAD__Beta-PGM__Phosphata"/>
    <property type="match status" value="1"/>
</dbReference>
<keyword evidence="1" id="KW-0479">Metal-binding</keyword>
<dbReference type="PANTHER" id="PTHR43434">
    <property type="entry name" value="PHOSPHOGLYCOLATE PHOSPHATASE"/>
    <property type="match status" value="1"/>
</dbReference>
<evidence type="ECO:0000256" key="1">
    <source>
        <dbReference type="ARBA" id="ARBA00022723"/>
    </source>
</evidence>
<evidence type="ECO:0000256" key="3">
    <source>
        <dbReference type="ARBA" id="ARBA00022842"/>
    </source>
</evidence>
<keyword evidence="2 5" id="KW-0378">Hydrolase</keyword>
<evidence type="ECO:0000256" key="4">
    <source>
        <dbReference type="ARBA" id="ARBA00023277"/>
    </source>
</evidence>
<keyword evidence="6" id="KW-1185">Reference proteome</keyword>
<organism evidence="5 6">
    <name type="scientific">Shewanella surugensis</name>
    <dbReference type="NCBI Taxonomy" id="212020"/>
    <lineage>
        <taxon>Bacteria</taxon>
        <taxon>Pseudomonadati</taxon>
        <taxon>Pseudomonadota</taxon>
        <taxon>Gammaproteobacteria</taxon>
        <taxon>Alteromonadales</taxon>
        <taxon>Shewanellaceae</taxon>
        <taxon>Shewanella</taxon>
    </lineage>
</organism>
<dbReference type="EMBL" id="JAKIKS010000058">
    <property type="protein sequence ID" value="MCL1125722.1"/>
    <property type="molecule type" value="Genomic_DNA"/>
</dbReference>
<dbReference type="Pfam" id="PF13419">
    <property type="entry name" value="HAD_2"/>
    <property type="match status" value="1"/>
</dbReference>
<comment type="caution">
    <text evidence="5">The sequence shown here is derived from an EMBL/GenBank/DDBJ whole genome shotgun (WGS) entry which is preliminary data.</text>
</comment>
<dbReference type="InterPro" id="IPR041492">
    <property type="entry name" value="HAD_2"/>
</dbReference>
<keyword evidence="3" id="KW-0460">Magnesium</keyword>
<dbReference type="Gene3D" id="1.10.150.240">
    <property type="entry name" value="Putative phosphatase, domain 2"/>
    <property type="match status" value="1"/>
</dbReference>
<dbReference type="RefSeq" id="WP_248941036.1">
    <property type="nucleotide sequence ID" value="NZ_JAKIKS010000058.1"/>
</dbReference>
<dbReference type="SUPFAM" id="SSF56784">
    <property type="entry name" value="HAD-like"/>
    <property type="match status" value="1"/>
</dbReference>
<dbReference type="Gene3D" id="3.40.50.1000">
    <property type="entry name" value="HAD superfamily/HAD-like"/>
    <property type="match status" value="1"/>
</dbReference>
<gene>
    <name evidence="5" type="ORF">L2764_14880</name>
</gene>
<dbReference type="InterPro" id="IPR050155">
    <property type="entry name" value="HAD-like_hydrolase_sf"/>
</dbReference>
<proteinExistence type="predicted"/>
<evidence type="ECO:0000313" key="5">
    <source>
        <dbReference type="EMBL" id="MCL1125722.1"/>
    </source>
</evidence>
<reference evidence="5 6" key="1">
    <citation type="submission" date="2022-01" db="EMBL/GenBank/DDBJ databases">
        <title>Whole genome-based taxonomy of the Shewanellaceae.</title>
        <authorList>
            <person name="Martin-Rodriguez A.J."/>
        </authorList>
    </citation>
    <scope>NUCLEOTIDE SEQUENCE [LARGE SCALE GENOMIC DNA]</scope>
    <source>
        <strain evidence="5 6">DSM 17177</strain>
    </source>
</reference>
<name>A0ABT0LDF2_9GAMM</name>
<dbReference type="NCBIfam" id="TIGR01549">
    <property type="entry name" value="HAD-SF-IA-v1"/>
    <property type="match status" value="1"/>
</dbReference>
<accession>A0ABT0LDF2</accession>